<protein>
    <recommendedName>
        <fullName evidence="5">Branched-chain amino acid ATP-binding cassette transporter C-terminal domain-containing protein</fullName>
    </recommendedName>
</protein>
<dbReference type="InterPro" id="IPR052156">
    <property type="entry name" value="BCAA_Transport_ATP-bd_LivF"/>
</dbReference>
<evidence type="ECO:0000256" key="2">
    <source>
        <dbReference type="ARBA" id="ARBA00022448"/>
    </source>
</evidence>
<evidence type="ECO:0008006" key="5">
    <source>
        <dbReference type="Google" id="ProtNLM"/>
    </source>
</evidence>
<sequence length="81" mass="9148">LLMLDEPSLGIMPIYVNKILKIVKKLRDEEAMSILIVEQEIKKALKIADRAYVIQNGHIILEGKGEELLNSSLIKESYLGI</sequence>
<dbReference type="EMBL" id="BART01040552">
    <property type="protein sequence ID" value="GAH30017.1"/>
    <property type="molecule type" value="Genomic_DNA"/>
</dbReference>
<accession>X1EBP9</accession>
<dbReference type="Gene3D" id="3.40.50.300">
    <property type="entry name" value="P-loop containing nucleotide triphosphate hydrolases"/>
    <property type="match status" value="1"/>
</dbReference>
<dbReference type="AlphaFoldDB" id="X1EBP9"/>
<reference evidence="4" key="1">
    <citation type="journal article" date="2014" name="Front. Microbiol.">
        <title>High frequency of phylogenetically diverse reductive dehalogenase-homologous genes in deep subseafloor sedimentary metagenomes.</title>
        <authorList>
            <person name="Kawai M."/>
            <person name="Futagami T."/>
            <person name="Toyoda A."/>
            <person name="Takaki Y."/>
            <person name="Nishi S."/>
            <person name="Hori S."/>
            <person name="Arai W."/>
            <person name="Tsubouchi T."/>
            <person name="Morono Y."/>
            <person name="Uchiyama I."/>
            <person name="Ito T."/>
            <person name="Fujiyama A."/>
            <person name="Inagaki F."/>
            <person name="Takami H."/>
        </authorList>
    </citation>
    <scope>NUCLEOTIDE SEQUENCE</scope>
    <source>
        <strain evidence="4">Expedition CK06-06</strain>
    </source>
</reference>
<dbReference type="InterPro" id="IPR027417">
    <property type="entry name" value="P-loop_NTPase"/>
</dbReference>
<comment type="similarity">
    <text evidence="1">Belongs to the ABC transporter superfamily.</text>
</comment>
<dbReference type="SUPFAM" id="SSF52540">
    <property type="entry name" value="P-loop containing nucleoside triphosphate hydrolases"/>
    <property type="match status" value="1"/>
</dbReference>
<dbReference type="GO" id="GO:0015658">
    <property type="term" value="F:branched-chain amino acid transmembrane transporter activity"/>
    <property type="evidence" value="ECO:0007669"/>
    <property type="project" value="TreeGrafter"/>
</dbReference>
<evidence type="ECO:0000256" key="3">
    <source>
        <dbReference type="ARBA" id="ARBA00022970"/>
    </source>
</evidence>
<keyword evidence="3" id="KW-0029">Amino-acid transport</keyword>
<evidence type="ECO:0000313" key="4">
    <source>
        <dbReference type="EMBL" id="GAH30017.1"/>
    </source>
</evidence>
<dbReference type="GO" id="GO:0015807">
    <property type="term" value="P:L-amino acid transport"/>
    <property type="evidence" value="ECO:0007669"/>
    <property type="project" value="TreeGrafter"/>
</dbReference>
<dbReference type="PANTHER" id="PTHR43820">
    <property type="entry name" value="HIGH-AFFINITY BRANCHED-CHAIN AMINO ACID TRANSPORT ATP-BINDING PROTEIN LIVF"/>
    <property type="match status" value="1"/>
</dbReference>
<feature type="non-terminal residue" evidence="4">
    <location>
        <position position="1"/>
    </location>
</feature>
<name>X1EBP9_9ZZZZ</name>
<comment type="caution">
    <text evidence="4">The sequence shown here is derived from an EMBL/GenBank/DDBJ whole genome shotgun (WGS) entry which is preliminary data.</text>
</comment>
<keyword evidence="2" id="KW-0813">Transport</keyword>
<organism evidence="4">
    <name type="scientific">marine sediment metagenome</name>
    <dbReference type="NCBI Taxonomy" id="412755"/>
    <lineage>
        <taxon>unclassified sequences</taxon>
        <taxon>metagenomes</taxon>
        <taxon>ecological metagenomes</taxon>
    </lineage>
</organism>
<proteinExistence type="inferred from homology"/>
<evidence type="ECO:0000256" key="1">
    <source>
        <dbReference type="ARBA" id="ARBA00005417"/>
    </source>
</evidence>
<dbReference type="PANTHER" id="PTHR43820:SF4">
    <property type="entry name" value="HIGH-AFFINITY BRANCHED-CHAIN AMINO ACID TRANSPORT ATP-BINDING PROTEIN LIVF"/>
    <property type="match status" value="1"/>
</dbReference>
<gene>
    <name evidence="4" type="ORF">S01H4_65923</name>
</gene>